<sequence length="327" mass="36003">MKFIAYNVRQDEQNYFEKWAKENAVPVKLVTEELTDENLPLAKGYDAVISFQTGVYPSDLFDKLASYGVKDISIRNVGVDNLDLASAKANKIAVTNVPAYSPNAIAEFSVATLLQLLRNQNIYRKRMAKNDYRWAPFVGKEIRALTIGLVGTGRIGKAALEIYRGFGAKVIAYDPYHDPKLEAQGLYVDTLEELVSQADVVTLHMPGSEGYLIDEALIKKMKPGAYIINTARGSLIDSKALLEALKAGRLGGAALDTYEYETPIFNHDLEDIGVKDELFNELVALDNVVMTPHIAFYTETAVENMVTIALDSAKAVLETGTAPTLVE</sequence>
<dbReference type="InterPro" id="IPR036291">
    <property type="entry name" value="NAD(P)-bd_dom_sf"/>
</dbReference>
<evidence type="ECO:0000256" key="1">
    <source>
        <dbReference type="ARBA" id="ARBA00005854"/>
    </source>
</evidence>
<evidence type="ECO:0000313" key="8">
    <source>
        <dbReference type="Proteomes" id="UP001565236"/>
    </source>
</evidence>
<accession>A0ABV4DTW7</accession>
<evidence type="ECO:0000256" key="3">
    <source>
        <dbReference type="ARBA" id="ARBA00023027"/>
    </source>
</evidence>
<dbReference type="InterPro" id="IPR029753">
    <property type="entry name" value="D-isomer_DH_CS"/>
</dbReference>
<dbReference type="Gene3D" id="3.40.50.720">
    <property type="entry name" value="NAD(P)-binding Rossmann-like Domain"/>
    <property type="match status" value="2"/>
</dbReference>
<keyword evidence="8" id="KW-1185">Reference proteome</keyword>
<evidence type="ECO:0000259" key="6">
    <source>
        <dbReference type="Pfam" id="PF02826"/>
    </source>
</evidence>
<dbReference type="PANTHER" id="PTHR43026">
    <property type="entry name" value="2-HYDROXYACID DEHYDROGENASE HOMOLOG 1-RELATED"/>
    <property type="match status" value="1"/>
</dbReference>
<dbReference type="Pfam" id="PF00389">
    <property type="entry name" value="2-Hacid_dh"/>
    <property type="match status" value="1"/>
</dbReference>
<feature type="domain" description="D-isomer specific 2-hydroxyacid dehydrogenase NAD-binding" evidence="6">
    <location>
        <begin position="111"/>
        <end position="295"/>
    </location>
</feature>
<dbReference type="Proteomes" id="UP001565236">
    <property type="component" value="Unassembled WGS sequence"/>
</dbReference>
<proteinExistence type="inferred from homology"/>
<feature type="domain" description="D-isomer specific 2-hydroxyacid dehydrogenase catalytic" evidence="5">
    <location>
        <begin position="6"/>
        <end position="326"/>
    </location>
</feature>
<protein>
    <submittedName>
        <fullName evidence="7">D-2-hydroxyacid dehydrogenase</fullName>
    </submittedName>
</protein>
<dbReference type="SUPFAM" id="SSF51735">
    <property type="entry name" value="NAD(P)-binding Rossmann-fold domains"/>
    <property type="match status" value="1"/>
</dbReference>
<keyword evidence="3" id="KW-0520">NAD</keyword>
<dbReference type="Pfam" id="PF02826">
    <property type="entry name" value="2-Hacid_dh_C"/>
    <property type="match status" value="1"/>
</dbReference>
<dbReference type="PROSITE" id="PS00671">
    <property type="entry name" value="D_2_HYDROXYACID_DH_3"/>
    <property type="match status" value="1"/>
</dbReference>
<dbReference type="InterPro" id="IPR058205">
    <property type="entry name" value="D-LDH-like"/>
</dbReference>
<organism evidence="7 8">
    <name type="scientific">Ligilactobacillus faecis</name>
    <dbReference type="NCBI Taxonomy" id="762833"/>
    <lineage>
        <taxon>Bacteria</taxon>
        <taxon>Bacillati</taxon>
        <taxon>Bacillota</taxon>
        <taxon>Bacilli</taxon>
        <taxon>Lactobacillales</taxon>
        <taxon>Lactobacillaceae</taxon>
        <taxon>Ligilactobacillus</taxon>
    </lineage>
</organism>
<keyword evidence="2 4" id="KW-0560">Oxidoreductase</keyword>
<evidence type="ECO:0000256" key="2">
    <source>
        <dbReference type="ARBA" id="ARBA00023002"/>
    </source>
</evidence>
<dbReference type="InterPro" id="IPR006140">
    <property type="entry name" value="D-isomer_DH_NAD-bd"/>
</dbReference>
<dbReference type="EMBL" id="JBCLUF010000054">
    <property type="protein sequence ID" value="MEY8663197.1"/>
    <property type="molecule type" value="Genomic_DNA"/>
</dbReference>
<comment type="caution">
    <text evidence="7">The sequence shown here is derived from an EMBL/GenBank/DDBJ whole genome shotgun (WGS) entry which is preliminary data.</text>
</comment>
<evidence type="ECO:0000259" key="5">
    <source>
        <dbReference type="Pfam" id="PF00389"/>
    </source>
</evidence>
<dbReference type="SUPFAM" id="SSF52283">
    <property type="entry name" value="Formate/glycerate dehydrogenase catalytic domain-like"/>
    <property type="match status" value="1"/>
</dbReference>
<reference evidence="7 8" key="1">
    <citation type="submission" date="2024-03" db="EMBL/GenBank/DDBJ databases">
        <title>Mouse gut bacterial collection (mGBC) of GemPharmatech.</title>
        <authorList>
            <person name="He Y."/>
            <person name="Dong L."/>
            <person name="Wu D."/>
            <person name="Gao X."/>
            <person name="Lin Z."/>
        </authorList>
    </citation>
    <scope>NUCLEOTIDE SEQUENCE [LARGE SCALE GENOMIC DNA]</scope>
    <source>
        <strain evidence="7 8">15-30</strain>
    </source>
</reference>
<gene>
    <name evidence="7" type="ORF">AALT52_10055</name>
</gene>
<evidence type="ECO:0000313" key="7">
    <source>
        <dbReference type="EMBL" id="MEY8663197.1"/>
    </source>
</evidence>
<dbReference type="RefSeq" id="WP_369943317.1">
    <property type="nucleotide sequence ID" value="NZ_JBCLUF010000054.1"/>
</dbReference>
<dbReference type="InterPro" id="IPR006139">
    <property type="entry name" value="D-isomer_2_OHA_DH_cat_dom"/>
</dbReference>
<dbReference type="PANTHER" id="PTHR43026:SF1">
    <property type="entry name" value="2-HYDROXYACID DEHYDROGENASE HOMOLOG 1-RELATED"/>
    <property type="match status" value="1"/>
</dbReference>
<comment type="similarity">
    <text evidence="1 4">Belongs to the D-isomer specific 2-hydroxyacid dehydrogenase family.</text>
</comment>
<evidence type="ECO:0000256" key="4">
    <source>
        <dbReference type="RuleBase" id="RU003719"/>
    </source>
</evidence>
<dbReference type="CDD" id="cd12186">
    <property type="entry name" value="LDH"/>
    <property type="match status" value="1"/>
</dbReference>
<name>A0ABV4DTW7_9LACO</name>